<dbReference type="CDD" id="cd06222">
    <property type="entry name" value="RNase_H_like"/>
    <property type="match status" value="1"/>
</dbReference>
<dbReference type="PANTHER" id="PTHR33116">
    <property type="entry name" value="REVERSE TRANSCRIPTASE ZINC-BINDING DOMAIN-CONTAINING PROTEIN-RELATED-RELATED"/>
    <property type="match status" value="1"/>
</dbReference>
<dbReference type="AlphaFoldDB" id="A0A803MR95"/>
<protein>
    <recommendedName>
        <fullName evidence="1">RNase H type-1 domain-containing protein</fullName>
    </recommendedName>
</protein>
<feature type="domain" description="RNase H type-1" evidence="1">
    <location>
        <begin position="386"/>
        <end position="504"/>
    </location>
</feature>
<accession>A0A803MR95</accession>
<dbReference type="GO" id="GO:0003676">
    <property type="term" value="F:nucleic acid binding"/>
    <property type="evidence" value="ECO:0007669"/>
    <property type="project" value="InterPro"/>
</dbReference>
<dbReference type="InterPro" id="IPR036397">
    <property type="entry name" value="RNaseH_sf"/>
</dbReference>
<proteinExistence type="predicted"/>
<evidence type="ECO:0000313" key="3">
    <source>
        <dbReference type="Proteomes" id="UP000596660"/>
    </source>
</evidence>
<dbReference type="EnsemblPlants" id="AUR62033796-RA">
    <property type="protein sequence ID" value="AUR62033796-RA:cds"/>
    <property type="gene ID" value="AUR62033796"/>
</dbReference>
<dbReference type="Pfam" id="PF13456">
    <property type="entry name" value="RVT_3"/>
    <property type="match status" value="1"/>
</dbReference>
<dbReference type="InterPro" id="IPR044730">
    <property type="entry name" value="RNase_H-like_dom_plant"/>
</dbReference>
<dbReference type="GO" id="GO:0004523">
    <property type="term" value="F:RNA-DNA hybrid ribonuclease activity"/>
    <property type="evidence" value="ECO:0007669"/>
    <property type="project" value="InterPro"/>
</dbReference>
<organism evidence="2 3">
    <name type="scientific">Chenopodium quinoa</name>
    <name type="common">Quinoa</name>
    <dbReference type="NCBI Taxonomy" id="63459"/>
    <lineage>
        <taxon>Eukaryota</taxon>
        <taxon>Viridiplantae</taxon>
        <taxon>Streptophyta</taxon>
        <taxon>Embryophyta</taxon>
        <taxon>Tracheophyta</taxon>
        <taxon>Spermatophyta</taxon>
        <taxon>Magnoliopsida</taxon>
        <taxon>eudicotyledons</taxon>
        <taxon>Gunneridae</taxon>
        <taxon>Pentapetalae</taxon>
        <taxon>Caryophyllales</taxon>
        <taxon>Chenopodiaceae</taxon>
        <taxon>Chenopodioideae</taxon>
        <taxon>Atripliceae</taxon>
        <taxon>Chenopodium</taxon>
    </lineage>
</organism>
<dbReference type="OMA" id="CNEHISK"/>
<evidence type="ECO:0000313" key="2">
    <source>
        <dbReference type="EnsemblPlants" id="AUR62033796-RA:cds"/>
    </source>
</evidence>
<dbReference type="Gramene" id="AUR62033796-RA">
    <property type="protein sequence ID" value="AUR62033796-RA:cds"/>
    <property type="gene ID" value="AUR62033796"/>
</dbReference>
<dbReference type="Gene3D" id="3.30.420.10">
    <property type="entry name" value="Ribonuclease H-like superfamily/Ribonuclease H"/>
    <property type="match status" value="1"/>
</dbReference>
<reference evidence="2" key="2">
    <citation type="submission" date="2021-03" db="UniProtKB">
        <authorList>
            <consortium name="EnsemblPlants"/>
        </authorList>
    </citation>
    <scope>IDENTIFICATION</scope>
</reference>
<dbReference type="PANTHER" id="PTHR33116:SF86">
    <property type="entry name" value="REVERSE TRANSCRIPTASE DOMAIN-CONTAINING PROTEIN"/>
    <property type="match status" value="1"/>
</dbReference>
<evidence type="ECO:0000259" key="1">
    <source>
        <dbReference type="Pfam" id="PF13456"/>
    </source>
</evidence>
<sequence length="533" mass="59950">MHPIKALGPDGMCPRFFQSYWNIVGSSVSSTMLSILREILSHLLRGAEERGSLRGVRIAPTTPSINHLLFADDCIIFTRALEDDVTSIQELLSLYKNSSGQKVNFNKTTVSFSKGVSQGRRVNLASKLGVKLVEKSDYEWGKGEYMEETTRVEGEVLSKAGRKVMIKAVAQYLPTYAMSVLKFPSFCDEIRSLVAQFCWDQKQGERKIHSLAWKKLCKPKGKGGLGFRDFKLFNWALLGKQAWRLIMKPNSLLERVLKGQYYPLSSFMEADLGNCPSYTWRVSSNFLPIDQERIMSIPLSNRLPDDTLCWDLEKGYDDTCYVCHHEVEDVLHDIKGCALAQDVWECSNYRLSLLFVRQYGVPGIPLSSKHPEQWNKPEVEWFKVNVDAGYLGEVGIGLGVVARDCSGEVLCCAVSQFREKWGVKEAKAKAVWCGIQVAKDRGFKKIVVESDGLLVGQALRGAAVGCSTFHLIIDDIRVACSSFDDVKLSFVKRSGNRVAHHLAHFQPWEVGQRVWVDNLMIDVVNFALLDSVI</sequence>
<keyword evidence="3" id="KW-1185">Reference proteome</keyword>
<name>A0A803MR95_CHEQI</name>
<reference evidence="2" key="1">
    <citation type="journal article" date="2017" name="Nature">
        <title>The genome of Chenopodium quinoa.</title>
        <authorList>
            <person name="Jarvis D.E."/>
            <person name="Ho Y.S."/>
            <person name="Lightfoot D.J."/>
            <person name="Schmoeckel S.M."/>
            <person name="Li B."/>
            <person name="Borm T.J.A."/>
            <person name="Ohyanagi H."/>
            <person name="Mineta K."/>
            <person name="Michell C.T."/>
            <person name="Saber N."/>
            <person name="Kharbatia N.M."/>
            <person name="Rupper R.R."/>
            <person name="Sharp A.R."/>
            <person name="Dally N."/>
            <person name="Boughton B.A."/>
            <person name="Woo Y.H."/>
            <person name="Gao G."/>
            <person name="Schijlen E.G.W.M."/>
            <person name="Guo X."/>
            <person name="Momin A.A."/>
            <person name="Negrao S."/>
            <person name="Al-Babili S."/>
            <person name="Gehring C."/>
            <person name="Roessner U."/>
            <person name="Jung C."/>
            <person name="Murphy K."/>
            <person name="Arold S.T."/>
            <person name="Gojobori T."/>
            <person name="van der Linden C.G."/>
            <person name="van Loo E.N."/>
            <person name="Jellen E.N."/>
            <person name="Maughan P.J."/>
            <person name="Tester M."/>
        </authorList>
    </citation>
    <scope>NUCLEOTIDE SEQUENCE [LARGE SCALE GENOMIC DNA]</scope>
    <source>
        <strain evidence="2">cv. PI 614886</strain>
    </source>
</reference>
<dbReference type="InterPro" id="IPR012337">
    <property type="entry name" value="RNaseH-like_sf"/>
</dbReference>
<dbReference type="InterPro" id="IPR002156">
    <property type="entry name" value="RNaseH_domain"/>
</dbReference>
<dbReference type="SUPFAM" id="SSF53098">
    <property type="entry name" value="Ribonuclease H-like"/>
    <property type="match status" value="1"/>
</dbReference>
<dbReference type="Proteomes" id="UP000596660">
    <property type="component" value="Unplaced"/>
</dbReference>